<dbReference type="AlphaFoldDB" id="A0A9Q6S0G3"/>
<accession>A0A9Q6S0G3</accession>
<protein>
    <submittedName>
        <fullName evidence="1">Uncharacterized protein</fullName>
    </submittedName>
</protein>
<evidence type="ECO:0000313" key="2">
    <source>
        <dbReference type="Proteomes" id="UP000509548"/>
    </source>
</evidence>
<sequence length="64" mass="6901">MAGDAHAAGLTCRIPLRDRSKTRRADRAAGFTLNPVRSYAGESLLNGGSVVQRRRFAQSSIAIE</sequence>
<organism evidence="1 2">
    <name type="scientific">Paraburkholderia caribensis</name>
    <dbReference type="NCBI Taxonomy" id="75105"/>
    <lineage>
        <taxon>Bacteria</taxon>
        <taxon>Pseudomonadati</taxon>
        <taxon>Pseudomonadota</taxon>
        <taxon>Betaproteobacteria</taxon>
        <taxon>Burkholderiales</taxon>
        <taxon>Burkholderiaceae</taxon>
        <taxon>Paraburkholderia</taxon>
    </lineage>
</organism>
<evidence type="ECO:0000313" key="1">
    <source>
        <dbReference type="EMBL" id="QLB62872.1"/>
    </source>
</evidence>
<dbReference type="Proteomes" id="UP000509548">
    <property type="component" value="Chromosome 1"/>
</dbReference>
<reference evidence="1 2" key="1">
    <citation type="journal article" date="2014" name="Genome Announc.">
        <title>Draft Genome Sequence of the Haloacid-Degrading Burkholderia caribensis Strain MBA4.</title>
        <authorList>
            <person name="Pan Y."/>
            <person name="Kong K.F."/>
            <person name="Tsang J.S."/>
        </authorList>
    </citation>
    <scope>NUCLEOTIDE SEQUENCE [LARGE SCALE GENOMIC DNA]</scope>
    <source>
        <strain evidence="1 2">852011</strain>
    </source>
</reference>
<dbReference type="EMBL" id="CP015958">
    <property type="protein sequence ID" value="QLB62872.1"/>
    <property type="molecule type" value="Genomic_DNA"/>
</dbReference>
<proteinExistence type="predicted"/>
<name>A0A9Q6S0G3_9BURK</name>
<gene>
    <name evidence="1" type="ORF">A9O66_11050</name>
</gene>